<dbReference type="PANTHER" id="PTHR13789">
    <property type="entry name" value="MONOOXYGENASE"/>
    <property type="match status" value="1"/>
</dbReference>
<evidence type="ECO:0000256" key="3">
    <source>
        <dbReference type="ARBA" id="ARBA00022827"/>
    </source>
</evidence>
<organism evidence="7 8">
    <name type="scientific">Plenodomus tracheiphilus IPT5</name>
    <dbReference type="NCBI Taxonomy" id="1408161"/>
    <lineage>
        <taxon>Eukaryota</taxon>
        <taxon>Fungi</taxon>
        <taxon>Dikarya</taxon>
        <taxon>Ascomycota</taxon>
        <taxon>Pezizomycotina</taxon>
        <taxon>Dothideomycetes</taxon>
        <taxon>Pleosporomycetidae</taxon>
        <taxon>Pleosporales</taxon>
        <taxon>Pleosporineae</taxon>
        <taxon>Leptosphaeriaceae</taxon>
        <taxon>Plenodomus</taxon>
    </lineage>
</organism>
<dbReference type="Gene3D" id="3.50.50.60">
    <property type="entry name" value="FAD/NAD(P)-binding domain"/>
    <property type="match status" value="1"/>
</dbReference>
<dbReference type="GO" id="GO:0004497">
    <property type="term" value="F:monooxygenase activity"/>
    <property type="evidence" value="ECO:0007669"/>
    <property type="project" value="UniProtKB-KW"/>
</dbReference>
<comment type="similarity">
    <text evidence="1">Belongs to the paxM FAD-dependent monooxygenase family.</text>
</comment>
<gene>
    <name evidence="7" type="ORF">T440DRAFT_403374</name>
</gene>
<dbReference type="OrthoDB" id="1047367at2759"/>
<evidence type="ECO:0000256" key="4">
    <source>
        <dbReference type="ARBA" id="ARBA00023002"/>
    </source>
</evidence>
<keyword evidence="3" id="KW-0274">FAD</keyword>
<dbReference type="InterPro" id="IPR050493">
    <property type="entry name" value="FAD-dep_Monooxygenase_BioMet"/>
</dbReference>
<dbReference type="Pfam" id="PF01494">
    <property type="entry name" value="FAD_binding_3"/>
    <property type="match status" value="1"/>
</dbReference>
<dbReference type="PRINTS" id="PR00420">
    <property type="entry name" value="RNGMNOXGNASE"/>
</dbReference>
<keyword evidence="8" id="KW-1185">Reference proteome</keyword>
<dbReference type="FunFam" id="3.50.50.60:FF:000201">
    <property type="entry name" value="Salicylate hydroxylase protein"/>
    <property type="match status" value="1"/>
</dbReference>
<dbReference type="Proteomes" id="UP000799423">
    <property type="component" value="Unassembled WGS sequence"/>
</dbReference>
<keyword evidence="4" id="KW-0560">Oxidoreductase</keyword>
<evidence type="ECO:0000313" key="8">
    <source>
        <dbReference type="Proteomes" id="UP000799423"/>
    </source>
</evidence>
<proteinExistence type="inferred from homology"/>
<protein>
    <submittedName>
        <fullName evidence="7">Salicylate hydroxylase-like protein</fullName>
    </submittedName>
</protein>
<reference evidence="7" key="1">
    <citation type="submission" date="2020-01" db="EMBL/GenBank/DDBJ databases">
        <authorList>
            <consortium name="DOE Joint Genome Institute"/>
            <person name="Haridas S."/>
            <person name="Albert R."/>
            <person name="Binder M."/>
            <person name="Bloem J."/>
            <person name="Labutti K."/>
            <person name="Salamov A."/>
            <person name="Andreopoulos B."/>
            <person name="Baker S.E."/>
            <person name="Barry K."/>
            <person name="Bills G."/>
            <person name="Bluhm B.H."/>
            <person name="Cannon C."/>
            <person name="Castanera R."/>
            <person name="Culley D.E."/>
            <person name="Daum C."/>
            <person name="Ezra D."/>
            <person name="Gonzalez J.B."/>
            <person name="Henrissat B."/>
            <person name="Kuo A."/>
            <person name="Liang C."/>
            <person name="Lipzen A."/>
            <person name="Lutzoni F."/>
            <person name="Magnuson J."/>
            <person name="Mondo S."/>
            <person name="Nolan M."/>
            <person name="Ohm R."/>
            <person name="Pangilinan J."/>
            <person name="Park H.-J."/>
            <person name="Ramirez L."/>
            <person name="Alfaro M."/>
            <person name="Sun H."/>
            <person name="Tritt A."/>
            <person name="Yoshinaga Y."/>
            <person name="Zwiers L.-H."/>
            <person name="Turgeon B.G."/>
            <person name="Goodwin S.B."/>
            <person name="Spatafora J.W."/>
            <person name="Crous P.W."/>
            <person name="Grigoriev I.V."/>
        </authorList>
    </citation>
    <scope>NUCLEOTIDE SEQUENCE</scope>
    <source>
        <strain evidence="7">IPT5</strain>
    </source>
</reference>
<evidence type="ECO:0000313" key="7">
    <source>
        <dbReference type="EMBL" id="KAF2847540.1"/>
    </source>
</evidence>
<dbReference type="InterPro" id="IPR002938">
    <property type="entry name" value="FAD-bd"/>
</dbReference>
<evidence type="ECO:0000256" key="5">
    <source>
        <dbReference type="ARBA" id="ARBA00023033"/>
    </source>
</evidence>
<dbReference type="PANTHER" id="PTHR13789:SF172">
    <property type="entry name" value="HYDROXYLASE, PUTATIVE (AFU_ORTHOLOGUE AFUA_1G12410)-RELATED"/>
    <property type="match status" value="1"/>
</dbReference>
<dbReference type="SUPFAM" id="SSF51905">
    <property type="entry name" value="FAD/NAD(P)-binding domain"/>
    <property type="match status" value="1"/>
</dbReference>
<accession>A0A6A7AW92</accession>
<dbReference type="AlphaFoldDB" id="A0A6A7AW92"/>
<name>A0A6A7AW92_9PLEO</name>
<feature type="domain" description="FAD-binding" evidence="6">
    <location>
        <begin position="15"/>
        <end position="370"/>
    </location>
</feature>
<keyword evidence="2" id="KW-0285">Flavoprotein</keyword>
<evidence type="ECO:0000256" key="1">
    <source>
        <dbReference type="ARBA" id="ARBA00007992"/>
    </source>
</evidence>
<sequence>MDPSETSLQGFRPLSVGIVGGGIGGLSAAIALRRAGHTVTIYEKNDFAGEVGASVSCAANGTQWLEEWGVGIQMGDPVTLRKLINRDWKTGKPVSEYDLGDYKEKWGYEYYMFHRQYMHAMLKDCALNVEGEGKPVVLKVNHACQEIDFGTTTITFQNNTSVTHDLIIGADGIGSIVRKLLGVTPAKRPAEQQCLHANVMTSDAVKLGLVDYSQDAALEYWGGQEGKWDKIVLSPCNGGKLLSYYCFFPRDKGDYTNQSWGAEDRPVEELLAPYPELDAQVKRHLEIGIEVRPWRLWVHEPYPHIQKGNVCLLGDAGHPMMPHQSQGACMAIEDAGALGVIFNQRYFTGDVQDALQVYEKVRLPRATRVQAAAAKAAYNINERIGFSANKANCETYQVENERDTLTIEEMNAYDMYKDVEQVLAEAKGETYRDPWIRGLPMGLVMPNGVVVGEP</sequence>
<keyword evidence="5" id="KW-0503">Monooxygenase</keyword>
<dbReference type="GO" id="GO:0071949">
    <property type="term" value="F:FAD binding"/>
    <property type="evidence" value="ECO:0007669"/>
    <property type="project" value="InterPro"/>
</dbReference>
<dbReference type="EMBL" id="MU006325">
    <property type="protein sequence ID" value="KAF2847540.1"/>
    <property type="molecule type" value="Genomic_DNA"/>
</dbReference>
<evidence type="ECO:0000259" key="6">
    <source>
        <dbReference type="Pfam" id="PF01494"/>
    </source>
</evidence>
<evidence type="ECO:0000256" key="2">
    <source>
        <dbReference type="ARBA" id="ARBA00022630"/>
    </source>
</evidence>
<dbReference type="InterPro" id="IPR036188">
    <property type="entry name" value="FAD/NAD-bd_sf"/>
</dbReference>